<dbReference type="EMBL" id="CAJNOT010011848">
    <property type="protein sequence ID" value="CAF1535833.1"/>
    <property type="molecule type" value="Genomic_DNA"/>
</dbReference>
<name>A0A815VHH7_9BILA</name>
<accession>A0A815VHH7</accession>
<dbReference type="Proteomes" id="UP000663864">
    <property type="component" value="Unassembled WGS sequence"/>
</dbReference>
<proteinExistence type="predicted"/>
<evidence type="ECO:0000313" key="3">
    <source>
        <dbReference type="EMBL" id="CAF4287142.1"/>
    </source>
</evidence>
<dbReference type="EMBL" id="CAJOBD010031782">
    <property type="protein sequence ID" value="CAF4287142.1"/>
    <property type="molecule type" value="Genomic_DNA"/>
</dbReference>
<evidence type="ECO:0000313" key="2">
    <source>
        <dbReference type="EMBL" id="CAF1535833.1"/>
    </source>
</evidence>
<comment type="caution">
    <text evidence="2">The sequence shown here is derived from an EMBL/GenBank/DDBJ whole genome shotgun (WGS) entry which is preliminary data.</text>
</comment>
<dbReference type="AlphaFoldDB" id="A0A815VHH7"/>
<protein>
    <submittedName>
        <fullName evidence="2">Uncharacterized protein</fullName>
    </submittedName>
</protein>
<organism evidence="2 4">
    <name type="scientific">Rotaria sordida</name>
    <dbReference type="NCBI Taxonomy" id="392033"/>
    <lineage>
        <taxon>Eukaryota</taxon>
        <taxon>Metazoa</taxon>
        <taxon>Spiralia</taxon>
        <taxon>Gnathifera</taxon>
        <taxon>Rotifera</taxon>
        <taxon>Eurotatoria</taxon>
        <taxon>Bdelloidea</taxon>
        <taxon>Philodinida</taxon>
        <taxon>Philodinidae</taxon>
        <taxon>Rotaria</taxon>
    </lineage>
</organism>
<feature type="compositionally biased region" description="Polar residues" evidence="1">
    <location>
        <begin position="64"/>
        <end position="73"/>
    </location>
</feature>
<feature type="region of interest" description="Disordered" evidence="1">
    <location>
        <begin position="62"/>
        <end position="86"/>
    </location>
</feature>
<feature type="region of interest" description="Disordered" evidence="1">
    <location>
        <begin position="7"/>
        <end position="42"/>
    </location>
</feature>
<dbReference type="Proteomes" id="UP000663836">
    <property type="component" value="Unassembled WGS sequence"/>
</dbReference>
<sequence>MKMARYALKGTFDETGSDEDSNVTDTELKHSIDSSPLNECLTDESGVEDSILETDEENLDQAPSYVSQSYSKTHQSDARWKSLRRS</sequence>
<reference evidence="2" key="1">
    <citation type="submission" date="2021-02" db="EMBL/GenBank/DDBJ databases">
        <authorList>
            <person name="Nowell W R."/>
        </authorList>
    </citation>
    <scope>NUCLEOTIDE SEQUENCE</scope>
</reference>
<evidence type="ECO:0000256" key="1">
    <source>
        <dbReference type="SAM" id="MobiDB-lite"/>
    </source>
</evidence>
<evidence type="ECO:0000313" key="4">
    <source>
        <dbReference type="Proteomes" id="UP000663864"/>
    </source>
</evidence>
<gene>
    <name evidence="3" type="ORF">JBS370_LOCUS39949</name>
    <name evidence="2" type="ORF">ZHD862_LOCUS38907</name>
</gene>